<dbReference type="GO" id="GO:0004553">
    <property type="term" value="F:hydrolase activity, hydrolyzing O-glycosyl compounds"/>
    <property type="evidence" value="ECO:0007669"/>
    <property type="project" value="InterPro"/>
</dbReference>
<dbReference type="InterPro" id="IPR000757">
    <property type="entry name" value="Beta-glucanase-like"/>
</dbReference>
<dbReference type="CDD" id="cd00413">
    <property type="entry name" value="Glyco_hydrolase_16"/>
    <property type="match status" value="1"/>
</dbReference>
<protein>
    <recommendedName>
        <fullName evidence="1">GH16 domain-containing protein</fullName>
    </recommendedName>
</protein>
<dbReference type="PANTHER" id="PTHR38121:SF2">
    <property type="entry name" value="ACYLTRANSFERASE 3 DOMAIN-CONTAINING PROTEIN"/>
    <property type="match status" value="1"/>
</dbReference>
<dbReference type="PROSITE" id="PS51762">
    <property type="entry name" value="GH16_2"/>
    <property type="match status" value="1"/>
</dbReference>
<dbReference type="GO" id="GO:0005975">
    <property type="term" value="P:carbohydrate metabolic process"/>
    <property type="evidence" value="ECO:0007669"/>
    <property type="project" value="InterPro"/>
</dbReference>
<proteinExistence type="predicted"/>
<evidence type="ECO:0000259" key="1">
    <source>
        <dbReference type="PROSITE" id="PS51762"/>
    </source>
</evidence>
<dbReference type="SUPFAM" id="SSF49899">
    <property type="entry name" value="Concanavalin A-like lectins/glucanases"/>
    <property type="match status" value="1"/>
</dbReference>
<name>A0A1D2JLZ3_PARBR</name>
<organism evidence="2 3">
    <name type="scientific">Paracoccidioides brasiliensis</name>
    <dbReference type="NCBI Taxonomy" id="121759"/>
    <lineage>
        <taxon>Eukaryota</taxon>
        <taxon>Fungi</taxon>
        <taxon>Dikarya</taxon>
        <taxon>Ascomycota</taxon>
        <taxon>Pezizomycotina</taxon>
        <taxon>Eurotiomycetes</taxon>
        <taxon>Eurotiomycetidae</taxon>
        <taxon>Onygenales</taxon>
        <taxon>Ajellomycetaceae</taxon>
        <taxon>Paracoccidioides</taxon>
    </lineage>
</organism>
<dbReference type="EMBL" id="LZYO01000031">
    <property type="protein sequence ID" value="ODH41743.1"/>
    <property type="molecule type" value="Genomic_DNA"/>
</dbReference>
<evidence type="ECO:0000313" key="3">
    <source>
        <dbReference type="Proteomes" id="UP000242814"/>
    </source>
</evidence>
<evidence type="ECO:0000313" key="2">
    <source>
        <dbReference type="EMBL" id="ODH41743.1"/>
    </source>
</evidence>
<dbReference type="InterPro" id="IPR013320">
    <property type="entry name" value="ConA-like_dom_sf"/>
</dbReference>
<dbReference type="Proteomes" id="UP000242814">
    <property type="component" value="Unassembled WGS sequence"/>
</dbReference>
<gene>
    <name evidence="2" type="ORF">ACO22_01321</name>
</gene>
<accession>A0A1D2JLZ3</accession>
<dbReference type="PANTHER" id="PTHR38121">
    <property type="entry name" value="GH16 DOMAIN-CONTAINING PROTEIN"/>
    <property type="match status" value="1"/>
</dbReference>
<dbReference type="VEuPathDB" id="FungiDB:PABG_01141"/>
<feature type="domain" description="GH16" evidence="1">
    <location>
        <begin position="12"/>
        <end position="296"/>
    </location>
</feature>
<dbReference type="VEuPathDB" id="FungiDB:PADG_04328"/>
<dbReference type="Pfam" id="PF00722">
    <property type="entry name" value="Glyco_hydro_16"/>
    <property type="match status" value="1"/>
</dbReference>
<reference evidence="2 3" key="1">
    <citation type="submission" date="2016-06" db="EMBL/GenBank/DDBJ databases">
        <authorList>
            <person name="Kjaerup R.B."/>
            <person name="Dalgaard T.S."/>
            <person name="Juul-Madsen H.R."/>
        </authorList>
    </citation>
    <scope>NUCLEOTIDE SEQUENCE [LARGE SCALE GENOMIC DNA]</scope>
    <source>
        <strain evidence="2 3">Pb300</strain>
    </source>
</reference>
<comment type="caution">
    <text evidence="2">The sequence shown here is derived from an EMBL/GenBank/DDBJ whole genome shotgun (WGS) entry which is preliminary data.</text>
</comment>
<dbReference type="Gene3D" id="2.60.120.200">
    <property type="match status" value="1"/>
</dbReference>
<sequence>MITLADMRRCFLKFKETIVPAVFIALSAVRFVDASCECGFSMSDSKDYFTHVIHNNFSTISPSRTLNKIPDFASDWQVQQWGIPPGSAATPLAIDNMADNVFVRDGNLVLRQQGYSKKDILKARNVSVASIATASGDIIHGSFRVELKMENAHGGSCGAFFWYRGETLGKQDDENEIDIEILAREFKQDAIPVHYTSHPSLDERGQPIKNATKVIPFRGDDLLNSFQRHRFDWTSKELRFYQNMTQVHTNSLRIPNASGHVYLNVWADGGMWTGPPSSTDVFLKVRSVAIYHNTSASDQGLDEAFNHRCEKAGGPSSATICSDTVVESGGVDPASIDPKSSNPKSSVSGRVHMRVWILLLLSIAGRYALKTTDPHILFPYSTLLIRCRAYFWAWGWGGRQNSGLRGYPLGGFPAAKFRECELKGFPPDCPRLSLEGWYFRYGPIQLAYIVDALWLAPEKDPKSLDGNWGSLAYTSVQFRSRRMLVFDIATLQMFVDGQNGMFDMQAVVNS</sequence>
<dbReference type="AlphaFoldDB" id="A0A1D2JLZ3"/>